<dbReference type="Proteomes" id="UP000595437">
    <property type="component" value="Chromosome 6"/>
</dbReference>
<evidence type="ECO:0000313" key="2">
    <source>
        <dbReference type="Proteomes" id="UP000595437"/>
    </source>
</evidence>
<proteinExistence type="predicted"/>
<keyword evidence="2" id="KW-1185">Reference proteome</keyword>
<dbReference type="AlphaFoldDB" id="A0A7T8HG63"/>
<name>A0A7T8HG63_CALRO</name>
<dbReference type="OrthoDB" id="423313at2759"/>
<feature type="non-terminal residue" evidence="1">
    <location>
        <position position="1"/>
    </location>
</feature>
<accession>A0A7T8HG63</accession>
<evidence type="ECO:0000313" key="1">
    <source>
        <dbReference type="EMBL" id="QQP49201.1"/>
    </source>
</evidence>
<dbReference type="PANTHER" id="PTHR45669:SF22">
    <property type="entry name" value="GLUTAREDOXIN DOMAIN-CONTAINING CYSTEINE-RICH PROTEIN CG12206-RELATED"/>
    <property type="match status" value="1"/>
</dbReference>
<gene>
    <name evidence="1" type="ORF">FKW44_009765</name>
</gene>
<reference evidence="2" key="1">
    <citation type="submission" date="2021-01" db="EMBL/GenBank/DDBJ databases">
        <title>Caligus Genome Assembly.</title>
        <authorList>
            <person name="Gallardo-Escarate C."/>
        </authorList>
    </citation>
    <scope>NUCLEOTIDE SEQUENCE [LARGE SCALE GENOMIC DNA]</scope>
</reference>
<sequence length="89" mass="10075">NYAEKESGRVVVYLTTLGVIRETWARCFEVRKILRTLMVKAEEKDVFMSRTHQIELMETNANIKDSTTSSLPGGNIPWCESGCVCVDAF</sequence>
<dbReference type="Gene3D" id="3.40.30.10">
    <property type="entry name" value="Glutaredoxin"/>
    <property type="match status" value="1"/>
</dbReference>
<protein>
    <submittedName>
        <fullName evidence="1">Uncharacterized protein</fullName>
    </submittedName>
</protein>
<organism evidence="1 2">
    <name type="scientific">Caligus rogercresseyi</name>
    <name type="common">Sea louse</name>
    <dbReference type="NCBI Taxonomy" id="217165"/>
    <lineage>
        <taxon>Eukaryota</taxon>
        <taxon>Metazoa</taxon>
        <taxon>Ecdysozoa</taxon>
        <taxon>Arthropoda</taxon>
        <taxon>Crustacea</taxon>
        <taxon>Multicrustacea</taxon>
        <taxon>Hexanauplia</taxon>
        <taxon>Copepoda</taxon>
        <taxon>Siphonostomatoida</taxon>
        <taxon>Caligidae</taxon>
        <taxon>Caligus</taxon>
    </lineage>
</organism>
<dbReference type="PANTHER" id="PTHR45669">
    <property type="entry name" value="GLUTAREDOXIN DOMAIN-CONTAINING CYSTEINE-RICH PROTEIN CG12206-RELATED"/>
    <property type="match status" value="1"/>
</dbReference>
<dbReference type="EMBL" id="CP045895">
    <property type="protein sequence ID" value="QQP49201.1"/>
    <property type="molecule type" value="Genomic_DNA"/>
</dbReference>